<feature type="region of interest" description="Disordered" evidence="1">
    <location>
        <begin position="78"/>
        <end position="118"/>
    </location>
</feature>
<accession>A0A7S4D9J8</accession>
<sequence length="118" mass="13650">MHYFNCEDGGIWLQTFWHQVDKLVHEHSSSVDSALDDDEKVTELFHKFESIKGFTARWIGKNEVPDDVVDRLSAMEDPNQTGLDRYFGQQIRRRRGRNNARRSCSEDEDSASTASNVD</sequence>
<organism evidence="2">
    <name type="scientific">Heterosigma akashiwo</name>
    <name type="common">Chromophytic alga</name>
    <name type="synonym">Heterosigma carterae</name>
    <dbReference type="NCBI Taxonomy" id="2829"/>
    <lineage>
        <taxon>Eukaryota</taxon>
        <taxon>Sar</taxon>
        <taxon>Stramenopiles</taxon>
        <taxon>Ochrophyta</taxon>
        <taxon>Raphidophyceae</taxon>
        <taxon>Chattonellales</taxon>
        <taxon>Chattonellaceae</taxon>
        <taxon>Heterosigma</taxon>
    </lineage>
</organism>
<dbReference type="AlphaFoldDB" id="A0A7S4D9J8"/>
<reference evidence="2" key="1">
    <citation type="submission" date="2021-01" db="EMBL/GenBank/DDBJ databases">
        <authorList>
            <person name="Corre E."/>
            <person name="Pelletier E."/>
            <person name="Niang G."/>
            <person name="Scheremetjew M."/>
            <person name="Finn R."/>
            <person name="Kale V."/>
            <person name="Holt S."/>
            <person name="Cochrane G."/>
            <person name="Meng A."/>
            <person name="Brown T."/>
            <person name="Cohen L."/>
        </authorList>
    </citation>
    <scope>NUCLEOTIDE SEQUENCE</scope>
    <source>
        <strain evidence="2">CCMP3107</strain>
    </source>
</reference>
<feature type="compositionally biased region" description="Basic residues" evidence="1">
    <location>
        <begin position="91"/>
        <end position="100"/>
    </location>
</feature>
<evidence type="ECO:0000313" key="2">
    <source>
        <dbReference type="EMBL" id="CAE0636656.1"/>
    </source>
</evidence>
<gene>
    <name evidence="2" type="ORF">HAKA00212_LOCUS15422</name>
</gene>
<name>A0A7S4D9J8_HETAK</name>
<evidence type="ECO:0000256" key="1">
    <source>
        <dbReference type="SAM" id="MobiDB-lite"/>
    </source>
</evidence>
<dbReference type="EMBL" id="HBIU01033526">
    <property type="protein sequence ID" value="CAE0636656.1"/>
    <property type="molecule type" value="Transcribed_RNA"/>
</dbReference>
<proteinExistence type="predicted"/>
<protein>
    <submittedName>
        <fullName evidence="2">Uncharacterized protein</fullName>
    </submittedName>
</protein>